<gene>
    <name evidence="4" type="ORF">HMPREF0202_01106</name>
</gene>
<name>U7VBV8_9FUSO</name>
<dbReference type="FunFam" id="3.40.140.10:FF:000051">
    <property type="entry name" value="Nucleoside deaminase"/>
    <property type="match status" value="1"/>
</dbReference>
<evidence type="ECO:0000259" key="3">
    <source>
        <dbReference type="PROSITE" id="PS51747"/>
    </source>
</evidence>
<proteinExistence type="predicted"/>
<dbReference type="InterPro" id="IPR016192">
    <property type="entry name" value="APOBEC/CMP_deaminase_Zn-bd"/>
</dbReference>
<dbReference type="AlphaFoldDB" id="U7VBV8"/>
<dbReference type="Pfam" id="PF00383">
    <property type="entry name" value="dCMP_cyt_deam_1"/>
    <property type="match status" value="1"/>
</dbReference>
<dbReference type="STRING" id="1319815.HMPREF0202_01106"/>
<evidence type="ECO:0000256" key="1">
    <source>
        <dbReference type="ARBA" id="ARBA00022723"/>
    </source>
</evidence>
<dbReference type="PROSITE" id="PS51747">
    <property type="entry name" value="CYT_DCMP_DEAMINASES_2"/>
    <property type="match status" value="1"/>
</dbReference>
<dbReference type="GO" id="GO:0006152">
    <property type="term" value="P:purine nucleoside catabolic process"/>
    <property type="evidence" value="ECO:0007669"/>
    <property type="project" value="TreeGrafter"/>
</dbReference>
<feature type="domain" description="CMP/dCMP-type deaminase" evidence="3">
    <location>
        <begin position="45"/>
        <end position="159"/>
    </location>
</feature>
<evidence type="ECO:0000313" key="4">
    <source>
        <dbReference type="EMBL" id="ERT69001.1"/>
    </source>
</evidence>
<dbReference type="GO" id="GO:0008270">
    <property type="term" value="F:zinc ion binding"/>
    <property type="evidence" value="ECO:0007669"/>
    <property type="project" value="InterPro"/>
</dbReference>
<accession>U7VBV8</accession>
<dbReference type="CDD" id="cd01285">
    <property type="entry name" value="nucleoside_deaminase"/>
    <property type="match status" value="1"/>
</dbReference>
<dbReference type="eggNOG" id="COG0590">
    <property type="taxonomic scope" value="Bacteria"/>
</dbReference>
<dbReference type="SUPFAM" id="SSF53927">
    <property type="entry name" value="Cytidine deaminase-like"/>
    <property type="match status" value="1"/>
</dbReference>
<organism evidence="4 5">
    <name type="scientific">Cetobacterium somerae ATCC BAA-474</name>
    <dbReference type="NCBI Taxonomy" id="1319815"/>
    <lineage>
        <taxon>Bacteria</taxon>
        <taxon>Fusobacteriati</taxon>
        <taxon>Fusobacteriota</taxon>
        <taxon>Fusobacteriia</taxon>
        <taxon>Fusobacteriales</taxon>
        <taxon>Fusobacteriaceae</taxon>
        <taxon>Cetobacterium</taxon>
    </lineage>
</organism>
<keyword evidence="1" id="KW-0479">Metal-binding</keyword>
<sequence>MAPTRDSLGCFITAHLARVKCIVSKGNPRITFFYLLFFIRRNFIMDHKLYLRRCIEIADEAVASGNNPFGALLVDSKGDIIVESGNIEITEKDCTGHAETTVMRKATKLYSKEFLWDCTLYTTAEPCCMCTGAIYWGNVGRVVFGITEKQLLELTGSHEKNPTFDVPCREVLAKGQKNIEVIGPINDVDLQEEIVKIHRTFWK</sequence>
<dbReference type="HOGENOM" id="CLU_025810_5_1_0"/>
<dbReference type="PANTHER" id="PTHR11079">
    <property type="entry name" value="CYTOSINE DEAMINASE FAMILY MEMBER"/>
    <property type="match status" value="1"/>
</dbReference>
<keyword evidence="5" id="KW-1185">Reference proteome</keyword>
<evidence type="ECO:0000256" key="2">
    <source>
        <dbReference type="ARBA" id="ARBA00022833"/>
    </source>
</evidence>
<protein>
    <recommendedName>
        <fullName evidence="3">CMP/dCMP-type deaminase domain-containing protein</fullName>
    </recommendedName>
</protein>
<reference evidence="4 5" key="1">
    <citation type="submission" date="2013-08" db="EMBL/GenBank/DDBJ databases">
        <authorList>
            <person name="Weinstock G."/>
            <person name="Sodergren E."/>
            <person name="Wylie T."/>
            <person name="Fulton L."/>
            <person name="Fulton R."/>
            <person name="Fronick C."/>
            <person name="O'Laughlin M."/>
            <person name="Godfrey J."/>
            <person name="Miner T."/>
            <person name="Herter B."/>
            <person name="Appelbaum E."/>
            <person name="Cordes M."/>
            <person name="Lek S."/>
            <person name="Wollam A."/>
            <person name="Pepin K.H."/>
            <person name="Palsikar V.B."/>
            <person name="Mitreva M."/>
            <person name="Wilson R.K."/>
        </authorList>
    </citation>
    <scope>NUCLEOTIDE SEQUENCE [LARGE SCALE GENOMIC DNA]</scope>
    <source>
        <strain evidence="4 5">ATCC BAA-474</strain>
    </source>
</reference>
<dbReference type="PATRIC" id="fig|1319815.3.peg.1063"/>
<dbReference type="Gene3D" id="3.40.140.10">
    <property type="entry name" value="Cytidine Deaminase, domain 2"/>
    <property type="match status" value="1"/>
</dbReference>
<dbReference type="Proteomes" id="UP000017081">
    <property type="component" value="Unassembled WGS sequence"/>
</dbReference>
<comment type="caution">
    <text evidence="4">The sequence shown here is derived from an EMBL/GenBank/DDBJ whole genome shotgun (WGS) entry which is preliminary data.</text>
</comment>
<dbReference type="InterPro" id="IPR002125">
    <property type="entry name" value="CMP_dCMP_dom"/>
</dbReference>
<dbReference type="GO" id="GO:0047974">
    <property type="term" value="F:guanosine deaminase activity"/>
    <property type="evidence" value="ECO:0007669"/>
    <property type="project" value="TreeGrafter"/>
</dbReference>
<keyword evidence="2" id="KW-0862">Zinc</keyword>
<dbReference type="PROSITE" id="PS00903">
    <property type="entry name" value="CYT_DCMP_DEAMINASES_1"/>
    <property type="match status" value="1"/>
</dbReference>
<dbReference type="EMBL" id="AXZF01000039">
    <property type="protein sequence ID" value="ERT69001.1"/>
    <property type="molecule type" value="Genomic_DNA"/>
</dbReference>
<evidence type="ECO:0000313" key="5">
    <source>
        <dbReference type="Proteomes" id="UP000017081"/>
    </source>
</evidence>
<dbReference type="InterPro" id="IPR016193">
    <property type="entry name" value="Cytidine_deaminase-like"/>
</dbReference>
<dbReference type="PANTHER" id="PTHR11079:SF161">
    <property type="entry name" value="CMP_DCMP-TYPE DEAMINASE DOMAIN-CONTAINING PROTEIN"/>
    <property type="match status" value="1"/>
</dbReference>